<dbReference type="Proteomes" id="UP000805704">
    <property type="component" value="Chromosome 7"/>
</dbReference>
<evidence type="ECO:0000313" key="1">
    <source>
        <dbReference type="EMBL" id="KAG8001181.1"/>
    </source>
</evidence>
<gene>
    <name evidence="1" type="primary">FOXN5</name>
    <name evidence="1" type="ORF">GBF38_006738</name>
</gene>
<sequence>MTLQLKTKARLFDLHCSVGLTDWDMDKELKLATTSDQFYHDDKLNDQYVVQRPSARASRRKDEFIWYDKMSDTFVKPNLWLLVNPSIACPIQYGKKAAADPQTLREPAEEIQTPRLDPADTRRQLHSDLHVFGHRDAPLQKELPLSVSSSTEYTVQYTQLVLKVPTDIIHIHTSVAVFH</sequence>
<keyword evidence="2" id="KW-1185">Reference proteome</keyword>
<comment type="caution">
    <text evidence="1">The sequence shown here is derived from an EMBL/GenBank/DDBJ whole genome shotgun (WGS) entry which is preliminary data.</text>
</comment>
<name>A0ACB7EGL9_NIBAL</name>
<organism evidence="1 2">
    <name type="scientific">Nibea albiflora</name>
    <name type="common">Yellow drum</name>
    <name type="synonym">Corvina albiflora</name>
    <dbReference type="NCBI Taxonomy" id="240163"/>
    <lineage>
        <taxon>Eukaryota</taxon>
        <taxon>Metazoa</taxon>
        <taxon>Chordata</taxon>
        <taxon>Craniata</taxon>
        <taxon>Vertebrata</taxon>
        <taxon>Euteleostomi</taxon>
        <taxon>Actinopterygii</taxon>
        <taxon>Neopterygii</taxon>
        <taxon>Teleostei</taxon>
        <taxon>Neoteleostei</taxon>
        <taxon>Acanthomorphata</taxon>
        <taxon>Eupercaria</taxon>
        <taxon>Sciaenidae</taxon>
        <taxon>Nibea</taxon>
    </lineage>
</organism>
<reference evidence="1" key="1">
    <citation type="submission" date="2020-04" db="EMBL/GenBank/DDBJ databases">
        <title>A chromosome-scale assembly and high-density genetic map of the yellow drum (Nibea albiflora) genome.</title>
        <authorList>
            <person name="Xu D."/>
            <person name="Zhang W."/>
            <person name="Chen R."/>
            <person name="Tan P."/>
            <person name="Wang L."/>
            <person name="Song H."/>
            <person name="Tian L."/>
            <person name="Zhu Q."/>
            <person name="Wang B."/>
        </authorList>
    </citation>
    <scope>NUCLEOTIDE SEQUENCE</scope>
    <source>
        <strain evidence="1">ZJHYS-2018</strain>
    </source>
</reference>
<dbReference type="EMBL" id="CM024795">
    <property type="protein sequence ID" value="KAG8001181.1"/>
    <property type="molecule type" value="Genomic_DNA"/>
</dbReference>
<accession>A0ACB7EGL9</accession>
<protein>
    <submittedName>
        <fullName evidence="1">Forkhead box protein N5</fullName>
    </submittedName>
</protein>
<proteinExistence type="predicted"/>
<evidence type="ECO:0000313" key="2">
    <source>
        <dbReference type="Proteomes" id="UP000805704"/>
    </source>
</evidence>